<organism evidence="2">
    <name type="scientific">Halomonas sp. RT37</name>
    <dbReference type="NCBI Taxonomy" id="2950872"/>
    <lineage>
        <taxon>Bacteria</taxon>
        <taxon>Pseudomonadati</taxon>
        <taxon>Pseudomonadota</taxon>
        <taxon>Gammaproteobacteria</taxon>
        <taxon>Oceanospirillales</taxon>
        <taxon>Halomonadaceae</taxon>
        <taxon>Halomonas</taxon>
    </lineage>
</organism>
<keyword evidence="1" id="KW-0472">Membrane</keyword>
<name>A0AAU7KM33_9GAMM</name>
<evidence type="ECO:0000313" key="2">
    <source>
        <dbReference type="EMBL" id="XBO72474.1"/>
    </source>
</evidence>
<protein>
    <submittedName>
        <fullName evidence="2">Uncharacterized protein</fullName>
    </submittedName>
</protein>
<keyword evidence="1" id="KW-1133">Transmembrane helix</keyword>
<dbReference type="AlphaFoldDB" id="A0AAU7KM33"/>
<sequence length="320" mass="36336">MDNLSIGVDIATSLAILGAFVSWTLDNHRQRRMAREVGINDQARAIAVTKVQETTIQLSKDFNSMITNAGKIERRLNRLWKQDGVDAVQRHIEQNDDYLEEVGEYLQAFKDEVSRYYESCHVHKYLLFPVLGSLPEGDGMVASIKSDFDDIARCHDEINSGYAHLLRELEGAVKIADRLAKVDEQDPEHAALKKKLVNAVSSIAYDPDYKEFIHYFIPDGQEEAFYREYDNREIQDQELSGVVIGNLYGTLIKRPARAQAMCLLLARQSIQRTRTECKEVLCSLSAVASVLLSRNEESTLSAEIAKLKSDDYFALDREIR</sequence>
<feature type="transmembrane region" description="Helical" evidence="1">
    <location>
        <begin position="6"/>
        <end position="25"/>
    </location>
</feature>
<dbReference type="RefSeq" id="WP_045993201.1">
    <property type="nucleotide sequence ID" value="NZ_CP098827.1"/>
</dbReference>
<dbReference type="EMBL" id="CP098827">
    <property type="protein sequence ID" value="XBO72474.1"/>
    <property type="molecule type" value="Genomic_DNA"/>
</dbReference>
<reference evidence="2" key="1">
    <citation type="submission" date="2022-06" db="EMBL/GenBank/DDBJ databases">
        <title>A novel DMS-producing enzyme.</title>
        <authorList>
            <person name="Zhang Y."/>
        </authorList>
    </citation>
    <scope>NUCLEOTIDE SEQUENCE</scope>
    <source>
        <strain evidence="2">RT37</strain>
    </source>
</reference>
<gene>
    <name evidence="2" type="ORF">NFG58_07155</name>
</gene>
<keyword evidence="1" id="KW-0812">Transmembrane</keyword>
<evidence type="ECO:0000256" key="1">
    <source>
        <dbReference type="SAM" id="Phobius"/>
    </source>
</evidence>
<accession>A0AAU7KM33</accession>
<proteinExistence type="predicted"/>